<evidence type="ECO:0000256" key="3">
    <source>
        <dbReference type="ARBA" id="ARBA00022723"/>
    </source>
</evidence>
<feature type="binding site" evidence="6">
    <location>
        <position position="507"/>
    </location>
    <ligand>
        <name>Zn(2+)</name>
        <dbReference type="ChEBI" id="CHEBI:29105"/>
    </ligand>
</feature>
<evidence type="ECO:0000256" key="2">
    <source>
        <dbReference type="ARBA" id="ARBA00022475"/>
    </source>
</evidence>
<keyword evidence="2 6" id="KW-1003">Cell membrane</keyword>
<dbReference type="GO" id="GO:0005886">
    <property type="term" value="C:plasma membrane"/>
    <property type="evidence" value="ECO:0007669"/>
    <property type="project" value="UniProtKB-SubCell"/>
</dbReference>
<evidence type="ECO:0000313" key="8">
    <source>
        <dbReference type="Proteomes" id="UP000266385"/>
    </source>
</evidence>
<comment type="function">
    <text evidence="6">Part of an energy-coupled inorganic carbon pump.</text>
</comment>
<accession>A0A399R740</accession>
<evidence type="ECO:0000256" key="5">
    <source>
        <dbReference type="ARBA" id="ARBA00023136"/>
    </source>
</evidence>
<dbReference type="GO" id="GO:0008270">
    <property type="term" value="F:zinc ion binding"/>
    <property type="evidence" value="ECO:0007669"/>
    <property type="project" value="UniProtKB-UniRule"/>
</dbReference>
<dbReference type="PANTHER" id="PTHR38344:SF1">
    <property type="entry name" value="INORGANIC CARBON TRANSPORTER SUBUNIT DABA-RELATED"/>
    <property type="match status" value="1"/>
</dbReference>
<keyword evidence="1 6" id="KW-0813">Transport</keyword>
<evidence type="ECO:0000256" key="1">
    <source>
        <dbReference type="ARBA" id="ARBA00022448"/>
    </source>
</evidence>
<dbReference type="InterPro" id="IPR018752">
    <property type="entry name" value="DabA"/>
</dbReference>
<name>A0A399R740_9PROT</name>
<comment type="caution">
    <text evidence="7">The sequence shown here is derived from an EMBL/GenBank/DDBJ whole genome shotgun (WGS) entry which is preliminary data.</text>
</comment>
<evidence type="ECO:0000256" key="6">
    <source>
        <dbReference type="HAMAP-Rule" id="MF_01871"/>
    </source>
</evidence>
<proteinExistence type="inferred from homology"/>
<keyword evidence="3 6" id="KW-0479">Metal-binding</keyword>
<comment type="similarity">
    <text evidence="6">Belongs to the inorganic carbon transporter (TC 9.A.2) DabA family.</text>
</comment>
<protein>
    <recommendedName>
        <fullName evidence="6">Probable inorganic carbon transporter subunit DabA</fullName>
    </recommendedName>
</protein>
<gene>
    <name evidence="6" type="primary">dabA</name>
    <name evidence="7" type="ORF">D1223_15240</name>
</gene>
<comment type="subcellular location">
    <subcellularLocation>
        <location evidence="6">Cell membrane</location>
        <topology evidence="6">Peripheral membrane protein</topology>
    </subcellularLocation>
</comment>
<evidence type="ECO:0000256" key="4">
    <source>
        <dbReference type="ARBA" id="ARBA00022833"/>
    </source>
</evidence>
<dbReference type="PANTHER" id="PTHR38344">
    <property type="entry name" value="UPF0753 PROTEIN AQ_863"/>
    <property type="match status" value="1"/>
</dbReference>
<dbReference type="EMBL" id="QWFX01000014">
    <property type="protein sequence ID" value="RIJ27178.1"/>
    <property type="molecule type" value="Genomic_DNA"/>
</dbReference>
<reference evidence="7 8" key="1">
    <citation type="submission" date="2018-08" db="EMBL/GenBank/DDBJ databases">
        <title>Henriciella mobilis sp. nov., isolated from seawater.</title>
        <authorList>
            <person name="Cheng H."/>
            <person name="Wu Y.-H."/>
            <person name="Xu X.-W."/>
            <person name="Guo L.-L."/>
        </authorList>
    </citation>
    <scope>NUCLEOTIDE SEQUENCE [LARGE SCALE GENOMIC DNA]</scope>
    <source>
        <strain evidence="7 8">JN25</strain>
    </source>
</reference>
<sequence length="802" mass="86887">MSKTPSKHLAAVNTAIDEAARTIPPMWPLEATVAVNPFLGSSVASLGATHARFASMTGQSLFMKEAWFQQKLDSGKIGDSDLAKAIKAYGAGPGLTPEKIRQRLRAKDATGEGRIPTVLDLAGEGSGVDLRAIMTDRVTAWASNYFDEGQALWQVNGRGTVWSSWRAFATNDLTPEVLGLSDFCQFASSLPDDAAHFVASMTQELGLKDAALPAYLTQLLFDLGGWSQLGRYRLWKAEMAGETSPVMTELLAIAVAWEVFAFRAHGEAIALDWKRACRERENSGKLPQHAQLLEILQYALDHAGQRELEATMAAPRDAGRVDQRPAIQAAFCIDVRSEVFRRALEGASSSVETLGFAGFFGLGVNHKAFASDTEEHRLPVLLNPSLNTVETVEDNAKADREKRFRLRAVRAWGRFKLAAVSSFAFVESAGPIYVPKLLQGALGLKSGKSTRSPVPRIAESMPLEARTDAAETILRAMSLTRNFARLVLLVGHGAAVTNNPHASALQCGACGGYAGDVNARLLAGLLNETAVRAELEKRGIVIPEDTHFVGGLHDTTSDQVSLHDDTPSAAHSKDIEAAKELLDLAGERARAERAPALPRVARPGKLKRRGKSWSQTRQEWGLAGCSAFIAAPRSRTAGKDLSGRSFLHSYDWRDDEGFKVLELILTAPVVVASWINLQYYGSTVAPEVFGAGNKLLHNVVGGFGVLEGNGGSLRSGLPLQSVSDGIDFRHIPVRLSVCIEAPREAITEILNRHESVRALFDNHWLHLFAMDDAGHLAWRYAGDGQWEQAFATSPAVHDEVAA</sequence>
<keyword evidence="4 6" id="KW-0862">Zinc</keyword>
<feature type="binding site" evidence="6">
    <location>
        <position position="332"/>
    </location>
    <ligand>
        <name>Zn(2+)</name>
        <dbReference type="ChEBI" id="CHEBI:29105"/>
    </ligand>
</feature>
<keyword evidence="8" id="KW-1185">Reference proteome</keyword>
<feature type="binding site" evidence="6">
    <location>
        <position position="492"/>
    </location>
    <ligand>
        <name>Zn(2+)</name>
        <dbReference type="ChEBI" id="CHEBI:29105"/>
    </ligand>
</feature>
<organism evidence="7 8">
    <name type="scientific">Henriciella mobilis</name>
    <dbReference type="NCBI Taxonomy" id="2305467"/>
    <lineage>
        <taxon>Bacteria</taxon>
        <taxon>Pseudomonadati</taxon>
        <taxon>Pseudomonadota</taxon>
        <taxon>Alphaproteobacteria</taxon>
        <taxon>Hyphomonadales</taxon>
        <taxon>Hyphomonadaceae</taxon>
        <taxon>Henriciella</taxon>
    </lineage>
</organism>
<evidence type="ECO:0000313" key="7">
    <source>
        <dbReference type="EMBL" id="RIJ27178.1"/>
    </source>
</evidence>
<keyword evidence="5 6" id="KW-0472">Membrane</keyword>
<dbReference type="HAMAP" id="MF_01871">
    <property type="entry name" value="DabA"/>
    <property type="match status" value="1"/>
</dbReference>
<dbReference type="Proteomes" id="UP000266385">
    <property type="component" value="Unassembled WGS sequence"/>
</dbReference>
<dbReference type="Pfam" id="PF10070">
    <property type="entry name" value="DabA"/>
    <property type="match status" value="1"/>
</dbReference>
<dbReference type="AlphaFoldDB" id="A0A399R740"/>
<feature type="binding site" evidence="6">
    <location>
        <position position="334"/>
    </location>
    <ligand>
        <name>Zn(2+)</name>
        <dbReference type="ChEBI" id="CHEBI:29105"/>
    </ligand>
</feature>
<dbReference type="OrthoDB" id="9805101at2"/>
<dbReference type="RefSeq" id="WP_119377291.1">
    <property type="nucleotide sequence ID" value="NZ_QWFX01000014.1"/>
</dbReference>
<comment type="cofactor">
    <cofactor evidence="6">
        <name>Zn(2+)</name>
        <dbReference type="ChEBI" id="CHEBI:29105"/>
    </cofactor>
</comment>
<comment type="subunit">
    <text evidence="6">Forms a complex with DabB.</text>
</comment>